<feature type="compositionally biased region" description="Basic residues" evidence="1">
    <location>
        <begin position="1"/>
        <end position="12"/>
    </location>
</feature>
<feature type="region of interest" description="Disordered" evidence="1">
    <location>
        <begin position="1"/>
        <end position="42"/>
    </location>
</feature>
<gene>
    <name evidence="2" type="ORF">LSP00402_LOCUS23007</name>
</gene>
<reference evidence="2" key="1">
    <citation type="submission" date="2021-01" db="EMBL/GenBank/DDBJ databases">
        <authorList>
            <person name="Corre E."/>
            <person name="Pelletier E."/>
            <person name="Niang G."/>
            <person name="Scheremetjew M."/>
            <person name="Finn R."/>
            <person name="Kale V."/>
            <person name="Holt S."/>
            <person name="Cochrane G."/>
            <person name="Meng A."/>
            <person name="Brown T."/>
            <person name="Cohen L."/>
        </authorList>
    </citation>
    <scope>NUCLEOTIDE SEQUENCE</scope>
    <source>
        <strain evidence="2">CCMP622</strain>
    </source>
</reference>
<name>A0A7S2U5G6_9EUKA</name>
<protein>
    <submittedName>
        <fullName evidence="2">Uncharacterized protein</fullName>
    </submittedName>
</protein>
<dbReference type="AlphaFoldDB" id="A0A7S2U5G6"/>
<organism evidence="2">
    <name type="scientific">Lotharella oceanica</name>
    <dbReference type="NCBI Taxonomy" id="641309"/>
    <lineage>
        <taxon>Eukaryota</taxon>
        <taxon>Sar</taxon>
        <taxon>Rhizaria</taxon>
        <taxon>Cercozoa</taxon>
        <taxon>Chlorarachniophyceae</taxon>
        <taxon>Lotharella</taxon>
    </lineage>
</organism>
<sequence length="100" mass="11588">MRGCYKKSKQHTMHNNESSIANWKFPGFKPKKLRQKKKADAERQHQKLMAQLTAQREQNRRAHEKQLAAQAQAHQRQLAAIQASRSQPVQVVKKRGCSVM</sequence>
<dbReference type="EMBL" id="HBHP01037540">
    <property type="protein sequence ID" value="CAD9778990.1"/>
    <property type="molecule type" value="Transcribed_RNA"/>
</dbReference>
<evidence type="ECO:0000313" key="2">
    <source>
        <dbReference type="EMBL" id="CAD9778990.1"/>
    </source>
</evidence>
<proteinExistence type="predicted"/>
<evidence type="ECO:0000256" key="1">
    <source>
        <dbReference type="SAM" id="MobiDB-lite"/>
    </source>
</evidence>
<accession>A0A7S2U5G6</accession>